<sequence>MKPSEETFLFKQLCQFITSTLSQSDRYYEFPEVARKRIVSFLAACLMVIILATAWGIMYLVANVLPDNLLGAALYTSALYAMVCANFWVAWLVLTRLSIMINYLPSSYGPFLISGVMLMWLMLSVSDSSNTDLNQHERYVLVLAWALTCLRPALFARVSPNQ</sequence>
<dbReference type="AlphaFoldDB" id="A0A1I2BBW6"/>
<keyword evidence="1" id="KW-0812">Transmembrane</keyword>
<keyword evidence="3" id="KW-1185">Reference proteome</keyword>
<feature type="transmembrane region" description="Helical" evidence="1">
    <location>
        <begin position="73"/>
        <end position="94"/>
    </location>
</feature>
<keyword evidence="1" id="KW-0472">Membrane</keyword>
<feature type="transmembrane region" description="Helical" evidence="1">
    <location>
        <begin position="138"/>
        <end position="156"/>
    </location>
</feature>
<evidence type="ECO:0000313" key="3">
    <source>
        <dbReference type="Proteomes" id="UP000198598"/>
    </source>
</evidence>
<protein>
    <submittedName>
        <fullName evidence="2">Uncharacterized protein</fullName>
    </submittedName>
</protein>
<evidence type="ECO:0000256" key="1">
    <source>
        <dbReference type="SAM" id="Phobius"/>
    </source>
</evidence>
<dbReference type="OrthoDB" id="949017at2"/>
<organism evidence="2 3">
    <name type="scientific">Spirosoma endophyticum</name>
    <dbReference type="NCBI Taxonomy" id="662367"/>
    <lineage>
        <taxon>Bacteria</taxon>
        <taxon>Pseudomonadati</taxon>
        <taxon>Bacteroidota</taxon>
        <taxon>Cytophagia</taxon>
        <taxon>Cytophagales</taxon>
        <taxon>Cytophagaceae</taxon>
        <taxon>Spirosoma</taxon>
    </lineage>
</organism>
<reference evidence="2 3" key="1">
    <citation type="submission" date="2016-10" db="EMBL/GenBank/DDBJ databases">
        <authorList>
            <person name="de Groot N.N."/>
        </authorList>
    </citation>
    <scope>NUCLEOTIDE SEQUENCE [LARGE SCALE GENOMIC DNA]</scope>
    <source>
        <strain evidence="2 3">DSM 26130</strain>
    </source>
</reference>
<dbReference type="RefSeq" id="WP_093831837.1">
    <property type="nucleotide sequence ID" value="NZ_FOLQ01000015.1"/>
</dbReference>
<dbReference type="EMBL" id="FOLQ01000015">
    <property type="protein sequence ID" value="SFE52640.1"/>
    <property type="molecule type" value="Genomic_DNA"/>
</dbReference>
<feature type="transmembrane region" description="Helical" evidence="1">
    <location>
        <begin position="106"/>
        <end position="126"/>
    </location>
</feature>
<feature type="transmembrane region" description="Helical" evidence="1">
    <location>
        <begin position="38"/>
        <end position="61"/>
    </location>
</feature>
<gene>
    <name evidence="2" type="ORF">SAMN05216167_11528</name>
</gene>
<accession>A0A1I2BBW6</accession>
<evidence type="ECO:0000313" key="2">
    <source>
        <dbReference type="EMBL" id="SFE52640.1"/>
    </source>
</evidence>
<dbReference type="Proteomes" id="UP000198598">
    <property type="component" value="Unassembled WGS sequence"/>
</dbReference>
<proteinExistence type="predicted"/>
<keyword evidence="1" id="KW-1133">Transmembrane helix</keyword>
<name>A0A1I2BBW6_9BACT</name>